<proteinExistence type="predicted"/>
<dbReference type="GO" id="GO:0043565">
    <property type="term" value="F:sequence-specific DNA binding"/>
    <property type="evidence" value="ECO:0007669"/>
    <property type="project" value="TreeGrafter"/>
</dbReference>
<dbReference type="GO" id="GO:0004803">
    <property type="term" value="F:transposase activity"/>
    <property type="evidence" value="ECO:0007669"/>
    <property type="project" value="InterPro"/>
</dbReference>
<name>A0A2M8GP54_9BACT</name>
<reference evidence="3" key="1">
    <citation type="submission" date="2017-09" db="EMBL/GenBank/DDBJ databases">
        <title>Depth-based differentiation of microbial function through sediment-hosted aquifers and enrichment of novel symbionts in the deep terrestrial subsurface.</title>
        <authorList>
            <person name="Probst A.J."/>
            <person name="Ladd B."/>
            <person name="Jarett J.K."/>
            <person name="Geller-Mcgrath D.E."/>
            <person name="Sieber C.M.K."/>
            <person name="Emerson J.B."/>
            <person name="Anantharaman K."/>
            <person name="Thomas B.C."/>
            <person name="Malmstrom R."/>
            <person name="Stieglmeier M."/>
            <person name="Klingl A."/>
            <person name="Woyke T."/>
            <person name="Ryan C.M."/>
            <person name="Banfield J.F."/>
        </authorList>
    </citation>
    <scope>NUCLEOTIDE SEQUENCE [LARGE SCALE GENOMIC DNA]</scope>
</reference>
<feature type="domain" description="Transposase IS200-like" evidence="1">
    <location>
        <begin position="16"/>
        <end position="165"/>
    </location>
</feature>
<dbReference type="SMART" id="SM01321">
    <property type="entry name" value="Y1_Tnp"/>
    <property type="match status" value="1"/>
</dbReference>
<dbReference type="PANTHER" id="PTHR36966">
    <property type="entry name" value="REP-ASSOCIATED TYROSINE TRANSPOSASE"/>
    <property type="match status" value="1"/>
</dbReference>
<dbReference type="InterPro" id="IPR002686">
    <property type="entry name" value="Transposase_17"/>
</dbReference>
<dbReference type="InterPro" id="IPR052715">
    <property type="entry name" value="RAYT_transposase"/>
</dbReference>
<organism evidence="2 3">
    <name type="scientific">Candidatus Roizmanbacteria bacterium CG_4_8_14_3_um_filter_36_10</name>
    <dbReference type="NCBI Taxonomy" id="1974834"/>
    <lineage>
        <taxon>Bacteria</taxon>
        <taxon>Candidatus Roizmaniibacteriota</taxon>
    </lineage>
</organism>
<gene>
    <name evidence="2" type="ORF">CO007_00175</name>
</gene>
<dbReference type="Proteomes" id="UP000229370">
    <property type="component" value="Unassembled WGS sequence"/>
</dbReference>
<evidence type="ECO:0000313" key="3">
    <source>
        <dbReference type="Proteomes" id="UP000229370"/>
    </source>
</evidence>
<evidence type="ECO:0000313" key="2">
    <source>
        <dbReference type="EMBL" id="PJC82298.1"/>
    </source>
</evidence>
<dbReference type="AlphaFoldDB" id="A0A2M8GP54"/>
<accession>A0A2M8GP54</accession>
<evidence type="ECO:0000259" key="1">
    <source>
        <dbReference type="SMART" id="SM01321"/>
    </source>
</evidence>
<comment type="caution">
    <text evidence="2">The sequence shown here is derived from an EMBL/GenBank/DDBJ whole genome shotgun (WGS) entry which is preliminary data.</text>
</comment>
<sequence>MLKQRKQIRLRKYDYSKSGYYYVTVCTQNRECIFGNIVINIVGARRNAPKIMKLNEYGLIVNNVLESLSKHHPVELDTYQIMPNHIHMIVIILDVSGRSRPTPTHKYSYKPTLGFIVGILKTECTSQINKLRNTPGQKLFQRNYYEHIVRNEIELFKIREYIKNNPLFWNNDINYA</sequence>
<dbReference type="EMBL" id="PFQK01000006">
    <property type="protein sequence ID" value="PJC82298.1"/>
    <property type="molecule type" value="Genomic_DNA"/>
</dbReference>
<dbReference type="SUPFAM" id="SSF143422">
    <property type="entry name" value="Transposase IS200-like"/>
    <property type="match status" value="1"/>
</dbReference>
<dbReference type="PANTHER" id="PTHR36966:SF1">
    <property type="entry name" value="REP-ASSOCIATED TYROSINE TRANSPOSASE"/>
    <property type="match status" value="1"/>
</dbReference>
<protein>
    <submittedName>
        <fullName evidence="2">Transposase</fullName>
    </submittedName>
</protein>
<dbReference type="GO" id="GO:0006313">
    <property type="term" value="P:DNA transposition"/>
    <property type="evidence" value="ECO:0007669"/>
    <property type="project" value="InterPro"/>
</dbReference>
<dbReference type="InterPro" id="IPR036515">
    <property type="entry name" value="Transposase_17_sf"/>
</dbReference>
<dbReference type="Gene3D" id="3.30.70.1290">
    <property type="entry name" value="Transposase IS200-like"/>
    <property type="match status" value="1"/>
</dbReference>